<name>A0A934KJH3_9BACT</name>
<proteinExistence type="predicted"/>
<dbReference type="AlphaFoldDB" id="A0A934KJH3"/>
<feature type="compositionally biased region" description="Basic and acidic residues" evidence="1">
    <location>
        <begin position="52"/>
        <end position="81"/>
    </location>
</feature>
<organism evidence="2 3">
    <name type="scientific">Candidatus Dormiibacter inghamiae</name>
    <dbReference type="NCBI Taxonomy" id="3127013"/>
    <lineage>
        <taxon>Bacteria</taxon>
        <taxon>Bacillati</taxon>
        <taxon>Candidatus Dormiibacterota</taxon>
        <taxon>Candidatus Dormibacteria</taxon>
        <taxon>Candidatus Dormibacterales</taxon>
        <taxon>Candidatus Dormibacteraceae</taxon>
        <taxon>Candidatus Dormiibacter</taxon>
    </lineage>
</organism>
<dbReference type="InterPro" id="IPR045636">
    <property type="entry name" value="DUF6411"/>
</dbReference>
<comment type="caution">
    <text evidence="2">The sequence shown here is derived from an EMBL/GenBank/DDBJ whole genome shotgun (WGS) entry which is preliminary data.</text>
</comment>
<evidence type="ECO:0000313" key="2">
    <source>
        <dbReference type="EMBL" id="MBJ7603195.1"/>
    </source>
</evidence>
<evidence type="ECO:0000313" key="3">
    <source>
        <dbReference type="Proteomes" id="UP000620075"/>
    </source>
</evidence>
<dbReference type="EMBL" id="JAEKNQ010000033">
    <property type="protein sequence ID" value="MBJ7603195.1"/>
    <property type="molecule type" value="Genomic_DNA"/>
</dbReference>
<reference evidence="2 3" key="1">
    <citation type="submission" date="2020-10" db="EMBL/GenBank/DDBJ databases">
        <title>Ca. Dormibacterota MAGs.</title>
        <authorList>
            <person name="Montgomery K."/>
        </authorList>
    </citation>
    <scope>NUCLEOTIDE SEQUENCE [LARGE SCALE GENOMIC DNA]</scope>
    <source>
        <strain evidence="2">SC8811_S16_3</strain>
    </source>
</reference>
<gene>
    <name evidence="2" type="ORF">JF888_08425</name>
</gene>
<evidence type="ECO:0000256" key="1">
    <source>
        <dbReference type="SAM" id="MobiDB-lite"/>
    </source>
</evidence>
<sequence length="81" mass="8786">MITVVCLVLLAVGFLAPRRSRRVQGGIDSGSDKAERKADDKTPDALTKFVKKPIENARKAADKSTEVGREGREKTSGEDVD</sequence>
<accession>A0A934KJH3</accession>
<dbReference type="Proteomes" id="UP000620075">
    <property type="component" value="Unassembled WGS sequence"/>
</dbReference>
<protein>
    <submittedName>
        <fullName evidence="2">Uncharacterized protein</fullName>
    </submittedName>
</protein>
<dbReference type="Pfam" id="PF19949">
    <property type="entry name" value="DUF6411"/>
    <property type="match status" value="1"/>
</dbReference>
<feature type="compositionally biased region" description="Basic and acidic residues" evidence="1">
    <location>
        <begin position="30"/>
        <end position="43"/>
    </location>
</feature>
<feature type="region of interest" description="Disordered" evidence="1">
    <location>
        <begin position="21"/>
        <end position="81"/>
    </location>
</feature>